<reference evidence="3" key="1">
    <citation type="journal article" date="2013" name="Genome Biol.">
        <title>Draft genome of the mountain pine beetle, Dendroctonus ponderosae Hopkins, a major forest pest.</title>
        <authorList>
            <person name="Keeling C.I."/>
            <person name="Yuen M.M."/>
            <person name="Liao N.Y."/>
            <person name="Docking T.R."/>
            <person name="Chan S.K."/>
            <person name="Taylor G.A."/>
            <person name="Palmquist D.L."/>
            <person name="Jackman S.D."/>
            <person name="Nguyen A."/>
            <person name="Li M."/>
            <person name="Henderson H."/>
            <person name="Janes J.K."/>
            <person name="Zhao Y."/>
            <person name="Pandoh P."/>
            <person name="Moore R."/>
            <person name="Sperling F.A."/>
            <person name="Huber D.P."/>
            <person name="Birol I."/>
            <person name="Jones S.J."/>
            <person name="Bohlmann J."/>
        </authorList>
    </citation>
    <scope>NUCLEOTIDE SEQUENCE</scope>
</reference>
<dbReference type="PANTHER" id="PTHR24223:SF330">
    <property type="entry name" value="ATP-BINDING CASSETTE SUB-FAMILY C MEMBER 10"/>
    <property type="match status" value="1"/>
</dbReference>
<dbReference type="AlphaFoldDB" id="N6UEI1"/>
<keyword evidence="2" id="KW-0067">ATP-binding</keyword>
<evidence type="ECO:0000313" key="3">
    <source>
        <dbReference type="EMBL" id="ENN79031.1"/>
    </source>
</evidence>
<gene>
    <name evidence="3" type="ORF">YQE_04498</name>
</gene>
<dbReference type="GO" id="GO:0016020">
    <property type="term" value="C:membrane"/>
    <property type="evidence" value="ECO:0007669"/>
    <property type="project" value="TreeGrafter"/>
</dbReference>
<dbReference type="EMBL" id="KB740761">
    <property type="protein sequence ID" value="ENN79031.1"/>
    <property type="molecule type" value="Genomic_DNA"/>
</dbReference>
<evidence type="ECO:0000256" key="2">
    <source>
        <dbReference type="ARBA" id="ARBA00022840"/>
    </source>
</evidence>
<sequence>MRENLDPLGEFRDNEIWSALSKVNLEGTIKSLGGLNNVVEGGGSNFSVGQRQLVCLARAVLHNPKELAQCCANGLVRQSNAPAQ</sequence>
<dbReference type="HOGENOM" id="CLU_2529760_0_0_1"/>
<evidence type="ECO:0000256" key="1">
    <source>
        <dbReference type="ARBA" id="ARBA00022741"/>
    </source>
</evidence>
<dbReference type="GO" id="GO:0042626">
    <property type="term" value="F:ATPase-coupled transmembrane transporter activity"/>
    <property type="evidence" value="ECO:0007669"/>
    <property type="project" value="TreeGrafter"/>
</dbReference>
<dbReference type="Gene3D" id="3.40.50.300">
    <property type="entry name" value="P-loop containing nucleotide triphosphate hydrolases"/>
    <property type="match status" value="1"/>
</dbReference>
<dbReference type="SUPFAM" id="SSF52540">
    <property type="entry name" value="P-loop containing nucleoside triphosphate hydrolases"/>
    <property type="match status" value="1"/>
</dbReference>
<dbReference type="GO" id="GO:0005524">
    <property type="term" value="F:ATP binding"/>
    <property type="evidence" value="ECO:0007669"/>
    <property type="project" value="UniProtKB-KW"/>
</dbReference>
<accession>N6UEI1</accession>
<dbReference type="OMA" id="LAQCCAN"/>
<feature type="non-terminal residue" evidence="3">
    <location>
        <position position="1"/>
    </location>
</feature>
<dbReference type="PANTHER" id="PTHR24223">
    <property type="entry name" value="ATP-BINDING CASSETTE SUB-FAMILY C"/>
    <property type="match status" value="1"/>
</dbReference>
<dbReference type="InterPro" id="IPR027417">
    <property type="entry name" value="P-loop_NTPase"/>
</dbReference>
<dbReference type="InterPro" id="IPR050173">
    <property type="entry name" value="ABC_transporter_C-like"/>
</dbReference>
<keyword evidence="1" id="KW-0547">Nucleotide-binding</keyword>
<protein>
    <submittedName>
        <fullName evidence="3">Uncharacterized protein</fullName>
    </submittedName>
</protein>
<name>N6UEI1_DENPD</name>
<proteinExistence type="predicted"/>
<organism evidence="3">
    <name type="scientific">Dendroctonus ponderosae</name>
    <name type="common">Mountain pine beetle</name>
    <dbReference type="NCBI Taxonomy" id="77166"/>
    <lineage>
        <taxon>Eukaryota</taxon>
        <taxon>Metazoa</taxon>
        <taxon>Ecdysozoa</taxon>
        <taxon>Arthropoda</taxon>
        <taxon>Hexapoda</taxon>
        <taxon>Insecta</taxon>
        <taxon>Pterygota</taxon>
        <taxon>Neoptera</taxon>
        <taxon>Endopterygota</taxon>
        <taxon>Coleoptera</taxon>
        <taxon>Polyphaga</taxon>
        <taxon>Cucujiformia</taxon>
        <taxon>Curculionidae</taxon>
        <taxon>Scolytinae</taxon>
        <taxon>Dendroctonus</taxon>
    </lineage>
</organism>